<dbReference type="SUPFAM" id="SSF53756">
    <property type="entry name" value="UDP-Glycosyltransferase/glycogen phosphorylase"/>
    <property type="match status" value="1"/>
</dbReference>
<reference evidence="7" key="1">
    <citation type="submission" date="2022-02" db="EMBL/GenBank/DDBJ databases">
        <authorList>
            <person name="Henning P.M."/>
            <person name="McCubbin A.G."/>
            <person name="Shore J.S."/>
        </authorList>
    </citation>
    <scope>NUCLEOTIDE SEQUENCE</scope>
    <source>
        <strain evidence="7">F60SS</strain>
        <tissue evidence="7">Leaves</tissue>
    </source>
</reference>
<feature type="compositionally biased region" description="Basic and acidic residues" evidence="6">
    <location>
        <begin position="556"/>
        <end position="572"/>
    </location>
</feature>
<comment type="caution">
    <text evidence="7">The sequence shown here is derived from an EMBL/GenBank/DDBJ whole genome shotgun (WGS) entry which is preliminary data.</text>
</comment>
<dbReference type="GO" id="GO:0080044">
    <property type="term" value="F:quercetin 7-O-glucosyltransferase activity"/>
    <property type="evidence" value="ECO:0007669"/>
    <property type="project" value="TreeGrafter"/>
</dbReference>
<feature type="compositionally biased region" description="Polar residues" evidence="6">
    <location>
        <begin position="531"/>
        <end position="554"/>
    </location>
</feature>
<dbReference type="Gene3D" id="3.40.50.2000">
    <property type="entry name" value="Glycogen Phosphorylase B"/>
    <property type="match status" value="2"/>
</dbReference>
<evidence type="ECO:0000256" key="3">
    <source>
        <dbReference type="ARBA" id="ARBA00012585"/>
    </source>
</evidence>
<dbReference type="GO" id="GO:0080043">
    <property type="term" value="F:quercetin 3-O-glucosyltransferase activity"/>
    <property type="evidence" value="ECO:0007669"/>
    <property type="project" value="TreeGrafter"/>
</dbReference>
<keyword evidence="8" id="KW-1185">Reference proteome</keyword>
<dbReference type="AlphaFoldDB" id="A0A9Q0JNX6"/>
<comment type="catalytic activity">
    <reaction evidence="5">
        <text>an anthocyanidin + UDP-alpha-D-glucose + H(+) = an anthocyanidin 3-O-beta-D-glucoside + UDP</text>
        <dbReference type="Rhea" id="RHEA:20093"/>
        <dbReference type="ChEBI" id="CHEBI:15378"/>
        <dbReference type="ChEBI" id="CHEBI:16307"/>
        <dbReference type="ChEBI" id="CHEBI:58223"/>
        <dbReference type="ChEBI" id="CHEBI:58885"/>
        <dbReference type="ChEBI" id="CHEBI:143576"/>
        <dbReference type="EC" id="2.4.1.115"/>
    </reaction>
</comment>
<dbReference type="EC" id="2.4.1.115" evidence="3"/>
<dbReference type="FunFam" id="3.40.50.2000:FF:000019">
    <property type="entry name" value="Glycosyltransferase"/>
    <property type="match status" value="1"/>
</dbReference>
<name>A0A9Q0JNX6_9ROSI</name>
<evidence type="ECO:0000256" key="5">
    <source>
        <dbReference type="ARBA" id="ARBA00047606"/>
    </source>
</evidence>
<feature type="non-terminal residue" evidence="7">
    <location>
        <position position="720"/>
    </location>
</feature>
<reference evidence="7" key="2">
    <citation type="journal article" date="2023" name="Plants (Basel)">
        <title>Annotation of the Turnera subulata (Passifloraceae) Draft Genome Reveals the S-Locus Evolved after the Divergence of Turneroideae from Passifloroideae in a Stepwise Manner.</title>
        <authorList>
            <person name="Henning P.M."/>
            <person name="Roalson E.H."/>
            <person name="Mir W."/>
            <person name="McCubbin A.G."/>
            <person name="Shore J.S."/>
        </authorList>
    </citation>
    <scope>NUCLEOTIDE SEQUENCE</scope>
    <source>
        <strain evidence="7">F60SS</strain>
    </source>
</reference>
<evidence type="ECO:0000256" key="1">
    <source>
        <dbReference type="ARBA" id="ARBA00004935"/>
    </source>
</evidence>
<evidence type="ECO:0000256" key="4">
    <source>
        <dbReference type="ARBA" id="ARBA00022679"/>
    </source>
</evidence>
<dbReference type="InterPro" id="IPR035595">
    <property type="entry name" value="UDP_glycos_trans_CS"/>
</dbReference>
<dbReference type="CDD" id="cd03784">
    <property type="entry name" value="GT1_Gtf-like"/>
    <property type="match status" value="1"/>
</dbReference>
<feature type="compositionally biased region" description="Low complexity" evidence="6">
    <location>
        <begin position="647"/>
        <end position="658"/>
    </location>
</feature>
<dbReference type="GO" id="GO:0047213">
    <property type="term" value="F:anthocyanidin 3-O-glucosyltransferase activity"/>
    <property type="evidence" value="ECO:0007669"/>
    <property type="project" value="UniProtKB-EC"/>
</dbReference>
<dbReference type="PROSITE" id="PS00375">
    <property type="entry name" value="UDPGT"/>
    <property type="match status" value="1"/>
</dbReference>
<dbReference type="Pfam" id="PF00201">
    <property type="entry name" value="UDPGT"/>
    <property type="match status" value="1"/>
</dbReference>
<gene>
    <name evidence="7" type="ORF">Tsubulata_003343</name>
</gene>
<feature type="compositionally biased region" description="Basic residues" evidence="6">
    <location>
        <begin position="513"/>
        <end position="522"/>
    </location>
</feature>
<accession>A0A9Q0JNX6</accession>
<dbReference type="InterPro" id="IPR002213">
    <property type="entry name" value="UDP_glucos_trans"/>
</dbReference>
<protein>
    <recommendedName>
        <fullName evidence="3">anthocyanidin 3-O-glucosyltransferase</fullName>
        <ecNumber evidence="3">2.4.1.115</ecNumber>
    </recommendedName>
</protein>
<dbReference type="Proteomes" id="UP001141552">
    <property type="component" value="Unassembled WGS sequence"/>
</dbReference>
<comment type="pathway">
    <text evidence="1">Pigment biosynthesis; anthocyanin biosynthesis.</text>
</comment>
<dbReference type="EMBL" id="JAKUCV010001080">
    <property type="protein sequence ID" value="KAJ4847787.1"/>
    <property type="molecule type" value="Genomic_DNA"/>
</dbReference>
<proteinExistence type="inferred from homology"/>
<evidence type="ECO:0000256" key="2">
    <source>
        <dbReference type="ARBA" id="ARBA00009995"/>
    </source>
</evidence>
<dbReference type="PANTHER" id="PTHR11926:SF1311">
    <property type="entry name" value="UDP-GLYCOSYLTRANSFERASE 74F2"/>
    <property type="match status" value="1"/>
</dbReference>
<evidence type="ECO:0000256" key="6">
    <source>
        <dbReference type="SAM" id="MobiDB-lite"/>
    </source>
</evidence>
<feature type="region of interest" description="Disordered" evidence="6">
    <location>
        <begin position="444"/>
        <end position="720"/>
    </location>
</feature>
<dbReference type="OrthoDB" id="5835829at2759"/>
<evidence type="ECO:0000313" key="8">
    <source>
        <dbReference type="Proteomes" id="UP001141552"/>
    </source>
</evidence>
<organism evidence="7 8">
    <name type="scientific">Turnera subulata</name>
    <dbReference type="NCBI Taxonomy" id="218843"/>
    <lineage>
        <taxon>Eukaryota</taxon>
        <taxon>Viridiplantae</taxon>
        <taxon>Streptophyta</taxon>
        <taxon>Embryophyta</taxon>
        <taxon>Tracheophyta</taxon>
        <taxon>Spermatophyta</taxon>
        <taxon>Magnoliopsida</taxon>
        <taxon>eudicotyledons</taxon>
        <taxon>Gunneridae</taxon>
        <taxon>Pentapetalae</taxon>
        <taxon>rosids</taxon>
        <taxon>fabids</taxon>
        <taxon>Malpighiales</taxon>
        <taxon>Passifloraceae</taxon>
        <taxon>Turnera</taxon>
    </lineage>
</organism>
<dbReference type="PANTHER" id="PTHR11926">
    <property type="entry name" value="GLUCOSYL/GLUCURONOSYL TRANSFERASES"/>
    <property type="match status" value="1"/>
</dbReference>
<feature type="compositionally biased region" description="Polar residues" evidence="6">
    <location>
        <begin position="450"/>
        <end position="478"/>
    </location>
</feature>
<keyword evidence="4" id="KW-0808">Transferase</keyword>
<comment type="similarity">
    <text evidence="2">Belongs to the UDP-glycosyltransferase family.</text>
</comment>
<sequence>MEDKKRHAILVPFPGQGHMNPMMQFARRLVSKGLKATLVTPVFIAKSMHLSSSIGQVHLDVISDGYDELGRAAAPSTETYLARLKAEGSRTLAGLILKHQSTPTPIDCVVYEPFLAWALDVAKEFGVMGAAFFTQPCTVISSSGPVSIPGLPLKLELRDMPSFVAVPDSYPANFLMQLNQFSNTGIADFILINTFYKLELEAMDTMSKVCPVLTIGPTIPSIYLDRRIEKDDEYNIDLFTSDASVSTKWLSDKPPRSVVYVAFGSFCDLSEKQMEELARGLERSNFYFLWIVRVTEQAKLPKTFIEELGDRGCVASWSRQVEVLANQAVGCFLTHCGWNSTIEALSLGVPMVAMPQWSDQPSNAKLVEDVWKVGIRVRVGEDGLVSGEEIQCRVRQVMVGEKGKEIKKNAEKWRDLAIEAVSQGGSSDANIDKFVAELDPSGIKVHQKPESLSAQPQANKSGTRQQRHQQPMNRQPDQARTRPQLATDPTLVNPKPDHHGLDLHGPTSEAHIHRSSFRHRPPPPRARAGTKQPQHTPASINIKSQQNQRLSINGPQREEAKEAKRKEEERHQWLTPTTGNDGGCKGDDCAASTPTLGSRPRLKPESSNQGPDILPPGETAPGGTQRPPADLSPPGNTSNRQLEEGSGDSPPAGDGDAGLSLDLEPSFVIPPPPSLQPRRRRRQQHQHPSTTQRRCRREWKEGEMVNWGGNTEEEKERRKT</sequence>
<evidence type="ECO:0000313" key="7">
    <source>
        <dbReference type="EMBL" id="KAJ4847787.1"/>
    </source>
</evidence>